<protein>
    <submittedName>
        <fullName evidence="1">Uncharacterized protein</fullName>
    </submittedName>
</protein>
<evidence type="ECO:0000313" key="2">
    <source>
        <dbReference type="Proteomes" id="UP000282386"/>
    </source>
</evidence>
<name>A0A7Z9A344_9MICC</name>
<sequence>MVVNVYIYSYSISGSTYTKAEEELASYYEGLGYKVIRGQYPTGLGGVTLPTSLSLLPKIVSAAVKLGRSIAPTVSQGLRQRSINQIIGDKDRTHGFIHIQSIPIVRDESNGVSRGISTDSLLLSLVRATEIIQENTEPFRVVLKGVGDGHKGDKTYINGLRCDKSTVRSLARIAKVYRQFSDKNNHKDLHFTFEERKILGPKLTWYLSQEDK</sequence>
<organism evidence="1 2">
    <name type="scientific">Rothia aeria</name>
    <dbReference type="NCBI Taxonomy" id="172042"/>
    <lineage>
        <taxon>Bacteria</taxon>
        <taxon>Bacillati</taxon>
        <taxon>Actinomycetota</taxon>
        <taxon>Actinomycetes</taxon>
        <taxon>Micrococcales</taxon>
        <taxon>Micrococcaceae</taxon>
        <taxon>Rothia</taxon>
    </lineage>
</organism>
<proteinExistence type="predicted"/>
<gene>
    <name evidence="1" type="ORF">NCTC10207_01225</name>
</gene>
<accession>A0A7Z9A344</accession>
<dbReference type="EMBL" id="LR134479">
    <property type="protein sequence ID" value="VEI23128.1"/>
    <property type="molecule type" value="Genomic_DNA"/>
</dbReference>
<dbReference type="Proteomes" id="UP000282386">
    <property type="component" value="Chromosome"/>
</dbReference>
<evidence type="ECO:0000313" key="1">
    <source>
        <dbReference type="EMBL" id="VEI23128.1"/>
    </source>
</evidence>
<dbReference type="RefSeq" id="WP_126500082.1">
    <property type="nucleotide sequence ID" value="NZ_LR134479.1"/>
</dbReference>
<reference evidence="1 2" key="1">
    <citation type="submission" date="2018-12" db="EMBL/GenBank/DDBJ databases">
        <authorList>
            <consortium name="Pathogen Informatics"/>
        </authorList>
    </citation>
    <scope>NUCLEOTIDE SEQUENCE [LARGE SCALE GENOMIC DNA]</scope>
    <source>
        <strain evidence="1 2">NCTC10207</strain>
    </source>
</reference>
<dbReference type="AlphaFoldDB" id="A0A7Z9A344"/>